<keyword evidence="1 4" id="KW-0349">Heme</keyword>
<dbReference type="OrthoDB" id="9796771at2"/>
<feature type="domain" description="Cytochrome c" evidence="6">
    <location>
        <begin position="98"/>
        <end position="188"/>
    </location>
</feature>
<name>A0A271J4W2_9BACT</name>
<dbReference type="GO" id="GO:0009055">
    <property type="term" value="F:electron transfer activity"/>
    <property type="evidence" value="ECO:0007669"/>
    <property type="project" value="InterPro"/>
</dbReference>
<dbReference type="InterPro" id="IPR036909">
    <property type="entry name" value="Cyt_c-like_dom_sf"/>
</dbReference>
<dbReference type="SUPFAM" id="SSF46626">
    <property type="entry name" value="Cytochrome c"/>
    <property type="match status" value="1"/>
</dbReference>
<dbReference type="GO" id="GO:0046872">
    <property type="term" value="F:metal ion binding"/>
    <property type="evidence" value="ECO:0007669"/>
    <property type="project" value="UniProtKB-KW"/>
</dbReference>
<evidence type="ECO:0000313" key="8">
    <source>
        <dbReference type="Proteomes" id="UP000216339"/>
    </source>
</evidence>
<feature type="compositionally biased region" description="Polar residues" evidence="5">
    <location>
        <begin position="207"/>
        <end position="216"/>
    </location>
</feature>
<accession>A0A271J4W2</accession>
<comment type="caution">
    <text evidence="7">The sequence shown here is derived from an EMBL/GenBank/DDBJ whole genome shotgun (WGS) entry which is preliminary data.</text>
</comment>
<dbReference type="PROSITE" id="PS51007">
    <property type="entry name" value="CYTC"/>
    <property type="match status" value="1"/>
</dbReference>
<protein>
    <submittedName>
        <fullName evidence="7">Quinol:cytochrome C oxidoreductase</fullName>
    </submittedName>
</protein>
<dbReference type="Proteomes" id="UP000216339">
    <property type="component" value="Unassembled WGS sequence"/>
</dbReference>
<dbReference type="PANTHER" id="PTHR40394:SF2">
    <property type="entry name" value="QUINOL:CYTOCHROME C OXIDOREDUCTASE MEMBRANE PROTEIN"/>
    <property type="match status" value="1"/>
</dbReference>
<reference evidence="7 8" key="1">
    <citation type="submission" date="2016-11" db="EMBL/GenBank/DDBJ databases">
        <title>Study of marine rhodopsin-containing bacteria.</title>
        <authorList>
            <person name="Yoshizawa S."/>
            <person name="Kumagai Y."/>
            <person name="Kogure K."/>
        </authorList>
    </citation>
    <scope>NUCLEOTIDE SEQUENCE [LARGE SCALE GENOMIC DNA]</scope>
    <source>
        <strain evidence="7 8">SAORIC-28</strain>
    </source>
</reference>
<dbReference type="PROSITE" id="PS51257">
    <property type="entry name" value="PROKAR_LIPOPROTEIN"/>
    <property type="match status" value="1"/>
</dbReference>
<proteinExistence type="predicted"/>
<evidence type="ECO:0000256" key="1">
    <source>
        <dbReference type="ARBA" id="ARBA00022617"/>
    </source>
</evidence>
<evidence type="ECO:0000256" key="2">
    <source>
        <dbReference type="ARBA" id="ARBA00022723"/>
    </source>
</evidence>
<evidence type="ECO:0000259" key="6">
    <source>
        <dbReference type="PROSITE" id="PS51007"/>
    </source>
</evidence>
<evidence type="ECO:0000256" key="3">
    <source>
        <dbReference type="ARBA" id="ARBA00023004"/>
    </source>
</evidence>
<organism evidence="7 8">
    <name type="scientific">Rubrivirga marina</name>
    <dbReference type="NCBI Taxonomy" id="1196024"/>
    <lineage>
        <taxon>Bacteria</taxon>
        <taxon>Pseudomonadati</taxon>
        <taxon>Rhodothermota</taxon>
        <taxon>Rhodothermia</taxon>
        <taxon>Rhodothermales</taxon>
        <taxon>Rubricoccaceae</taxon>
        <taxon>Rubrivirga</taxon>
    </lineage>
</organism>
<evidence type="ECO:0000256" key="4">
    <source>
        <dbReference type="PROSITE-ProRule" id="PRU00433"/>
    </source>
</evidence>
<dbReference type="AlphaFoldDB" id="A0A271J4W2"/>
<keyword evidence="3 4" id="KW-0408">Iron</keyword>
<evidence type="ECO:0000256" key="5">
    <source>
        <dbReference type="SAM" id="MobiDB-lite"/>
    </source>
</evidence>
<dbReference type="InterPro" id="IPR009056">
    <property type="entry name" value="Cyt_c-like_dom"/>
</dbReference>
<keyword evidence="8" id="KW-1185">Reference proteome</keyword>
<keyword evidence="2 4" id="KW-0479">Metal-binding</keyword>
<dbReference type="EMBL" id="MQWD01000001">
    <property type="protein sequence ID" value="PAP78390.1"/>
    <property type="molecule type" value="Genomic_DNA"/>
</dbReference>
<dbReference type="PANTHER" id="PTHR40394">
    <property type="entry name" value="LIPOPROTEIN-RELATED"/>
    <property type="match status" value="1"/>
</dbReference>
<evidence type="ECO:0000313" key="7">
    <source>
        <dbReference type="EMBL" id="PAP78390.1"/>
    </source>
</evidence>
<dbReference type="Pfam" id="PF13442">
    <property type="entry name" value="Cytochrome_CBB3"/>
    <property type="match status" value="1"/>
</dbReference>
<dbReference type="GO" id="GO:0020037">
    <property type="term" value="F:heme binding"/>
    <property type="evidence" value="ECO:0007669"/>
    <property type="project" value="InterPro"/>
</dbReference>
<gene>
    <name evidence="7" type="ORF">BSZ37_19160</name>
</gene>
<dbReference type="Gene3D" id="1.10.760.10">
    <property type="entry name" value="Cytochrome c-like domain"/>
    <property type="match status" value="1"/>
</dbReference>
<sequence>MTHRSLLALAVLAVGLGGCRGMTSEAPPIHPNLNMDYVQRFEAQEANPFFADGAAMRTPVAGTVARGQLKTAENAPFEYGRTADGAYVPEVPIEVTPALLERGQERYNIYCTVCHGYAGDGRGIVAVGNGGLGYGFSVPSYHTDALRARPDGYIYDVIQNGINTMPSYGHEIAPADRWAVVAFVRALQRSQAGSAADLPETERERLSTANPNVRQN</sequence>
<feature type="region of interest" description="Disordered" evidence="5">
    <location>
        <begin position="194"/>
        <end position="216"/>
    </location>
</feature>
<dbReference type="RefSeq" id="WP_095512071.1">
    <property type="nucleotide sequence ID" value="NZ_MQWD01000001.1"/>
</dbReference>